<name>A0A4Y7RJN5_9FIRM</name>
<sequence>MQFYCETCGKEVLPEEGTVSWIDEGSILRDFSITHKNDQHHNCDPKYVGYIHLNFVTGISGFMKFNEVMYDYWAKGFTLQNAGRLKKVLNQIGLYIWEKQNKKQ</sequence>
<dbReference type="RefSeq" id="WP_134215381.1">
    <property type="nucleotide sequence ID" value="NZ_QFFZ01000056.1"/>
</dbReference>
<evidence type="ECO:0000313" key="1">
    <source>
        <dbReference type="EMBL" id="TEB09195.1"/>
    </source>
</evidence>
<dbReference type="Proteomes" id="UP000297597">
    <property type="component" value="Unassembled WGS sequence"/>
</dbReference>
<dbReference type="AlphaFoldDB" id="A0A4Y7RJN5"/>
<protein>
    <submittedName>
        <fullName evidence="1">Uncharacterized protein</fullName>
    </submittedName>
</protein>
<keyword evidence="2" id="KW-1185">Reference proteome</keyword>
<organism evidence="1 2">
    <name type="scientific">Pelotomaculum propionicicum</name>
    <dbReference type="NCBI Taxonomy" id="258475"/>
    <lineage>
        <taxon>Bacteria</taxon>
        <taxon>Bacillati</taxon>
        <taxon>Bacillota</taxon>
        <taxon>Clostridia</taxon>
        <taxon>Eubacteriales</taxon>
        <taxon>Desulfotomaculaceae</taxon>
        <taxon>Pelotomaculum</taxon>
    </lineage>
</organism>
<accession>A0A4Y7RJN5</accession>
<comment type="caution">
    <text evidence="1">The sequence shown here is derived from an EMBL/GenBank/DDBJ whole genome shotgun (WGS) entry which is preliminary data.</text>
</comment>
<evidence type="ECO:0000313" key="2">
    <source>
        <dbReference type="Proteomes" id="UP000297597"/>
    </source>
</evidence>
<dbReference type="OrthoDB" id="1808111at2"/>
<dbReference type="EMBL" id="QFFZ01000056">
    <property type="protein sequence ID" value="TEB09195.1"/>
    <property type="molecule type" value="Genomic_DNA"/>
</dbReference>
<gene>
    <name evidence="1" type="ORF">Pmgp_03328</name>
</gene>
<proteinExistence type="predicted"/>
<reference evidence="1 2" key="1">
    <citation type="journal article" date="2018" name="Environ. Microbiol.">
        <title>Novel energy conservation strategies and behaviour of Pelotomaculum schinkii driving syntrophic propionate catabolism.</title>
        <authorList>
            <person name="Hidalgo-Ahumada C.A.P."/>
            <person name="Nobu M.K."/>
            <person name="Narihiro T."/>
            <person name="Tamaki H."/>
            <person name="Liu W.T."/>
            <person name="Kamagata Y."/>
            <person name="Stams A.J.M."/>
            <person name="Imachi H."/>
            <person name="Sousa D.Z."/>
        </authorList>
    </citation>
    <scope>NUCLEOTIDE SEQUENCE [LARGE SCALE GENOMIC DNA]</scope>
    <source>
        <strain evidence="1 2">MGP</strain>
    </source>
</reference>